<dbReference type="SUPFAM" id="SSF158568">
    <property type="entry name" value="AF1862-like"/>
    <property type="match status" value="1"/>
</dbReference>
<protein>
    <submittedName>
        <fullName evidence="1">CRISPR-associated protein Cmr5</fullName>
    </submittedName>
</protein>
<proteinExistence type="predicted"/>
<comment type="caution">
    <text evidence="1">The sequence shown here is derived from an EMBL/GenBank/DDBJ whole genome shotgun (WGS) entry which is preliminary data.</text>
</comment>
<evidence type="ECO:0000313" key="2">
    <source>
        <dbReference type="Proteomes" id="UP000740329"/>
    </source>
</evidence>
<dbReference type="EMBL" id="JAGGMV010000010">
    <property type="protein sequence ID" value="MBP2202240.1"/>
    <property type="molecule type" value="Genomic_DNA"/>
</dbReference>
<sequence>MSKKQVESYIPIALKVIKECDKVDDKRLGVGIEDNNKNTIKVIKKEVNGYLASYGPAIIQSGLIPAVVFYEGKDEKKIVNDLILKVIGEKGKDYTRLLEYACKNEAEAKENIMDAIIALKLALRTFKIEEK</sequence>
<dbReference type="RefSeq" id="WP_209591749.1">
    <property type="nucleotide sequence ID" value="NZ_JAGGMV010000010.1"/>
</dbReference>
<organism evidence="1 2">
    <name type="scientific">Methanococcus voltae</name>
    <dbReference type="NCBI Taxonomy" id="2188"/>
    <lineage>
        <taxon>Archaea</taxon>
        <taxon>Methanobacteriati</taxon>
        <taxon>Methanobacteriota</taxon>
        <taxon>Methanomada group</taxon>
        <taxon>Methanococci</taxon>
        <taxon>Methanococcales</taxon>
        <taxon>Methanococcaceae</taxon>
        <taxon>Methanococcus</taxon>
    </lineage>
</organism>
<dbReference type="InterPro" id="IPR023101">
    <property type="entry name" value="AF1862-like_dom_sf"/>
</dbReference>
<dbReference type="Proteomes" id="UP000740329">
    <property type="component" value="Unassembled WGS sequence"/>
</dbReference>
<reference evidence="1" key="1">
    <citation type="submission" date="2021-03" db="EMBL/GenBank/DDBJ databases">
        <title>Genomic Encyclopedia of Type Strains, Phase IV (KMG-V): Genome sequencing to study the core and pangenomes of soil and plant-associated prokaryotes.</title>
        <authorList>
            <person name="Whitman W."/>
        </authorList>
    </citation>
    <scope>NUCLEOTIDE SEQUENCE</scope>
    <source>
        <strain evidence="1">C4</strain>
    </source>
</reference>
<evidence type="ECO:0000313" key="1">
    <source>
        <dbReference type="EMBL" id="MBP2202240.1"/>
    </source>
</evidence>
<dbReference type="AlphaFoldDB" id="A0A8J7RIU6"/>
<gene>
    <name evidence="1" type="ORF">J3E07_001681</name>
</gene>
<accession>A0A8J7RIU6</accession>
<name>A0A8J7RIU6_METVO</name>